<dbReference type="PANTHER" id="PTHR21443">
    <property type="entry name" value="CONSERVED OLIGOMERIC GOLGI COMPLEX COMPONENT 7"/>
    <property type="match status" value="1"/>
</dbReference>
<dbReference type="GO" id="GO:0006886">
    <property type="term" value="P:intracellular protein transport"/>
    <property type="evidence" value="ECO:0007669"/>
    <property type="project" value="InterPro"/>
</dbReference>
<reference evidence="9" key="2">
    <citation type="submission" date="2015-06" db="UniProtKB">
        <authorList>
            <consortium name="EnsemblMetazoa"/>
        </authorList>
    </citation>
    <scope>IDENTIFICATION</scope>
</reference>
<evidence type="ECO:0000256" key="3">
    <source>
        <dbReference type="ARBA" id="ARBA00020984"/>
    </source>
</evidence>
<sequence>MDFKAFTEENFNSVDWINDTLNSAPKENRENYASNIVYKLQLFIQEINQSLEETALSVIGNLPKLNRDIDVLCEQARTFKNDLVAIKGNVDKLSMDSDLRMSQLAEIDHAKQVIEDKLVALNEINNRDQS</sequence>
<evidence type="ECO:0000313" key="9">
    <source>
        <dbReference type="EnsemblMetazoa" id="tetur08g02110.1"/>
    </source>
</evidence>
<dbReference type="GO" id="GO:0006890">
    <property type="term" value="P:retrograde vesicle-mediated transport, Golgi to endoplasmic reticulum"/>
    <property type="evidence" value="ECO:0007669"/>
    <property type="project" value="TreeGrafter"/>
</dbReference>
<dbReference type="HOGENOM" id="CLU_2187222_0_0_1"/>
<dbReference type="GO" id="GO:0017119">
    <property type="term" value="C:Golgi transport complex"/>
    <property type="evidence" value="ECO:0007669"/>
    <property type="project" value="InterPro"/>
</dbReference>
<dbReference type="Proteomes" id="UP000015104">
    <property type="component" value="Unassembled WGS sequence"/>
</dbReference>
<keyword evidence="5" id="KW-0653">Protein transport</keyword>
<keyword evidence="7" id="KW-0472">Membrane</keyword>
<evidence type="ECO:0000256" key="7">
    <source>
        <dbReference type="ARBA" id="ARBA00023136"/>
    </source>
</evidence>
<dbReference type="EnsemblMetazoa" id="tetur08g02110.1">
    <property type="protein sequence ID" value="tetur08g02110.1"/>
    <property type="gene ID" value="tetur08g02110"/>
</dbReference>
<keyword evidence="4" id="KW-0813">Transport</keyword>
<reference evidence="10" key="1">
    <citation type="submission" date="2011-08" db="EMBL/GenBank/DDBJ databases">
        <authorList>
            <person name="Rombauts S."/>
        </authorList>
    </citation>
    <scope>NUCLEOTIDE SEQUENCE</scope>
    <source>
        <strain evidence="10">London</strain>
    </source>
</reference>
<gene>
    <name evidence="9" type="primary">107362397</name>
</gene>
<proteinExistence type="inferred from homology"/>
<dbReference type="Pfam" id="PF10191">
    <property type="entry name" value="COG7"/>
    <property type="match status" value="1"/>
</dbReference>
<evidence type="ECO:0000256" key="6">
    <source>
        <dbReference type="ARBA" id="ARBA00023034"/>
    </source>
</evidence>
<evidence type="ECO:0000256" key="4">
    <source>
        <dbReference type="ARBA" id="ARBA00022448"/>
    </source>
</evidence>
<dbReference type="EMBL" id="CAEY01001943">
    <property type="status" value="NOT_ANNOTATED_CDS"/>
    <property type="molecule type" value="Genomic_DNA"/>
</dbReference>
<dbReference type="KEGG" id="tut:107362397"/>
<dbReference type="GO" id="GO:0007030">
    <property type="term" value="P:Golgi organization"/>
    <property type="evidence" value="ECO:0007669"/>
    <property type="project" value="TreeGrafter"/>
</dbReference>
<dbReference type="AlphaFoldDB" id="T1KAX6"/>
<comment type="similarity">
    <text evidence="2">Belongs to the COG7 family.</text>
</comment>
<dbReference type="STRING" id="32264.T1KAX6"/>
<name>T1KAX6_TETUR</name>
<dbReference type="OrthoDB" id="245173at2759"/>
<keyword evidence="10" id="KW-1185">Reference proteome</keyword>
<evidence type="ECO:0000256" key="1">
    <source>
        <dbReference type="ARBA" id="ARBA00004395"/>
    </source>
</evidence>
<evidence type="ECO:0000313" key="10">
    <source>
        <dbReference type="Proteomes" id="UP000015104"/>
    </source>
</evidence>
<evidence type="ECO:0000256" key="5">
    <source>
        <dbReference type="ARBA" id="ARBA00022927"/>
    </source>
</evidence>
<dbReference type="PANTHER" id="PTHR21443:SF0">
    <property type="entry name" value="CONSERVED OLIGOMERIC GOLGI COMPLEX SUBUNIT 7"/>
    <property type="match status" value="1"/>
</dbReference>
<keyword evidence="6" id="KW-0333">Golgi apparatus</keyword>
<comment type="subcellular location">
    <subcellularLocation>
        <location evidence="1">Golgi apparatus membrane</location>
        <topology evidence="1">Peripheral membrane protein</topology>
    </subcellularLocation>
</comment>
<evidence type="ECO:0000256" key="8">
    <source>
        <dbReference type="ARBA" id="ARBA00031345"/>
    </source>
</evidence>
<evidence type="ECO:0000256" key="2">
    <source>
        <dbReference type="ARBA" id="ARBA00005831"/>
    </source>
</evidence>
<dbReference type="InterPro" id="IPR019335">
    <property type="entry name" value="COG7"/>
</dbReference>
<protein>
    <recommendedName>
        <fullName evidence="3">Conserved oligomeric Golgi complex subunit 7</fullName>
    </recommendedName>
    <alternativeName>
        <fullName evidence="8">Component of oligomeric Golgi complex 7</fullName>
    </alternativeName>
</protein>
<dbReference type="GO" id="GO:0000139">
    <property type="term" value="C:Golgi membrane"/>
    <property type="evidence" value="ECO:0007669"/>
    <property type="project" value="UniProtKB-SubCell"/>
</dbReference>
<organism evidence="9 10">
    <name type="scientific">Tetranychus urticae</name>
    <name type="common">Two-spotted spider mite</name>
    <dbReference type="NCBI Taxonomy" id="32264"/>
    <lineage>
        <taxon>Eukaryota</taxon>
        <taxon>Metazoa</taxon>
        <taxon>Ecdysozoa</taxon>
        <taxon>Arthropoda</taxon>
        <taxon>Chelicerata</taxon>
        <taxon>Arachnida</taxon>
        <taxon>Acari</taxon>
        <taxon>Acariformes</taxon>
        <taxon>Trombidiformes</taxon>
        <taxon>Prostigmata</taxon>
        <taxon>Eleutherengona</taxon>
        <taxon>Raphignathae</taxon>
        <taxon>Tetranychoidea</taxon>
        <taxon>Tetranychidae</taxon>
        <taxon>Tetranychus</taxon>
    </lineage>
</organism>
<accession>T1KAX6</accession>
<dbReference type="eggNOG" id="KOG4182">
    <property type="taxonomic scope" value="Eukaryota"/>
</dbReference>